<feature type="transmembrane region" description="Helical" evidence="1">
    <location>
        <begin position="154"/>
        <end position="171"/>
    </location>
</feature>
<accession>A0A0D5LR92</accession>
<evidence type="ECO:0008006" key="4">
    <source>
        <dbReference type="Google" id="ProtNLM"/>
    </source>
</evidence>
<feature type="transmembrane region" description="Helical" evidence="1">
    <location>
        <begin position="37"/>
        <end position="65"/>
    </location>
</feature>
<keyword evidence="1" id="KW-1133">Transmembrane helix</keyword>
<proteinExistence type="predicted"/>
<dbReference type="PATRIC" id="fig|1486262.3.peg.2762"/>
<dbReference type="STRING" id="1486262.TM49_13365"/>
<gene>
    <name evidence="2" type="ORF">TM49_13365</name>
</gene>
<keyword evidence="1" id="KW-0812">Transmembrane</keyword>
<dbReference type="RefSeq" id="WP_045681933.1">
    <property type="nucleotide sequence ID" value="NZ_CP010803.1"/>
</dbReference>
<dbReference type="HOGENOM" id="CLU_1303662_0_0_5"/>
<protein>
    <recommendedName>
        <fullName evidence="4">Lysine transporter LysE</fullName>
    </recommendedName>
</protein>
<feature type="transmembrane region" description="Helical" evidence="1">
    <location>
        <begin position="71"/>
        <end position="88"/>
    </location>
</feature>
<dbReference type="EMBL" id="CP010803">
    <property type="protein sequence ID" value="AJY46440.1"/>
    <property type="molecule type" value="Genomic_DNA"/>
</dbReference>
<evidence type="ECO:0000256" key="1">
    <source>
        <dbReference type="SAM" id="Phobius"/>
    </source>
</evidence>
<dbReference type="AlphaFoldDB" id="A0A0D5LR92"/>
<reference evidence="2 3" key="1">
    <citation type="journal article" date="2015" name="Genome Announc.">
        <title>Complete genome sequence of Martelella endophytica YC6887, which has antifungal activity associated with a halophyte.</title>
        <authorList>
            <person name="Khan A."/>
            <person name="Khan H."/>
            <person name="Chung E.J."/>
            <person name="Hossain M.T."/>
            <person name="Chung Y.R."/>
        </authorList>
    </citation>
    <scope>NUCLEOTIDE SEQUENCE [LARGE SCALE GENOMIC DNA]</scope>
    <source>
        <strain evidence="2">YC6887</strain>
    </source>
</reference>
<keyword evidence="1" id="KW-0472">Membrane</keyword>
<evidence type="ECO:0000313" key="2">
    <source>
        <dbReference type="EMBL" id="AJY46440.1"/>
    </source>
</evidence>
<organism evidence="2 3">
    <name type="scientific">Martelella endophytica</name>
    <dbReference type="NCBI Taxonomy" id="1486262"/>
    <lineage>
        <taxon>Bacteria</taxon>
        <taxon>Pseudomonadati</taxon>
        <taxon>Pseudomonadota</taxon>
        <taxon>Alphaproteobacteria</taxon>
        <taxon>Hyphomicrobiales</taxon>
        <taxon>Aurantimonadaceae</taxon>
        <taxon>Martelella</taxon>
    </lineage>
</organism>
<dbReference type="Proteomes" id="UP000032611">
    <property type="component" value="Chromosome"/>
</dbReference>
<feature type="transmembrane region" description="Helical" evidence="1">
    <location>
        <begin position="129"/>
        <end position="148"/>
    </location>
</feature>
<evidence type="ECO:0000313" key="3">
    <source>
        <dbReference type="Proteomes" id="UP000032611"/>
    </source>
</evidence>
<sequence length="211" mass="23060">MTIETAAAYAALVFFVFSMPSERMLEFSAWRFQKGFGASLALGLSIFVVRAAFFGLALAAAMFFVRAMPDGLALARGAAMVFLALTLLRQALRLRQPFRLADNDNLPGNTFATRFWHGLRSHFRPSFELALAAAMVIFFVSPSAVTVFAAEQLAIAHGAASLLSLLVYAVFSRPVLARLDRRLGTARRARVARLLSSGLPRVSARFRQDAA</sequence>
<dbReference type="KEGG" id="mey:TM49_13365"/>
<name>A0A0D5LR92_MAREN</name>
<dbReference type="OrthoDB" id="7916055at2"/>
<feature type="transmembrane region" description="Helical" evidence="1">
    <location>
        <begin position="6"/>
        <end position="25"/>
    </location>
</feature>
<keyword evidence="3" id="KW-1185">Reference proteome</keyword>